<dbReference type="Gene3D" id="3.40.50.10860">
    <property type="entry name" value="Leucine Dehydrogenase, chain A, domain 1"/>
    <property type="match status" value="1"/>
</dbReference>
<dbReference type="InterPro" id="IPR014362">
    <property type="entry name" value="Glu_DH"/>
</dbReference>
<sequence length="460" mass="50187">MAPKKGDDTKHDEYLKGIKHDGLRAVLAGVADRDPDQQEFLSAVHEVAKSLEPVFDKKPELLKALEVLCEPERQITFRVPWIDDKGEVQVNRGFRVQFSSALGPYKGGLRFREGVNLSIIKFLGFEQTFKNAITSLPMGSAKGGSDFEPKGKSSSEVQRFCQSFMTELHKYIGDRRDTPAGDIGVGPTEIGYLFGQYKRIAGVWNAALTGKGLGFGGSFIRPEATGYGVVFFAEAALKDRDDDLKDKRCVVSGSGNVASYCAMMLLRKGAKVLALSDSKGYVYVEDGLTEDQLKQVLEIKSNHNGSLEDFDGGKYVGDRAKPWEIDTEVDMAFPCATQNEVDEEDAKQLTQHGCKFLFEGANMPCTSSAVEHFEKEGVLYAPGKASNAGGVAVSWLEMVQNRSGLSWEEEEVESKLEEIMKGVYESAKSAAEEYDTNLAAGANIAGFLKVADAVMAEGAV</sequence>
<evidence type="ECO:0000313" key="11">
    <source>
        <dbReference type="Proteomes" id="UP001055712"/>
    </source>
</evidence>
<dbReference type="SUPFAM" id="SSF53223">
    <property type="entry name" value="Aminoacid dehydrogenase-like, N-terminal domain"/>
    <property type="match status" value="1"/>
</dbReference>
<evidence type="ECO:0000256" key="6">
    <source>
        <dbReference type="PIRSR" id="PIRSR000185-2"/>
    </source>
</evidence>
<dbReference type="Proteomes" id="UP001055712">
    <property type="component" value="Unassembled WGS sequence"/>
</dbReference>
<dbReference type="Pfam" id="PF00208">
    <property type="entry name" value="ELFV_dehydrog"/>
    <property type="match status" value="1"/>
</dbReference>
<dbReference type="GO" id="GO:0006537">
    <property type="term" value="P:glutamate biosynthetic process"/>
    <property type="evidence" value="ECO:0007669"/>
    <property type="project" value="TreeGrafter"/>
</dbReference>
<dbReference type="InterPro" id="IPR046346">
    <property type="entry name" value="Aminoacid_DH-like_N_sf"/>
</dbReference>
<evidence type="ECO:0000256" key="5">
    <source>
        <dbReference type="PIRSR" id="PIRSR000185-1"/>
    </source>
</evidence>
<proteinExistence type="inferred from homology"/>
<comment type="caution">
    <text evidence="10">The sequence shown here is derived from an EMBL/GenBank/DDBJ whole genome shotgun (WGS) entry which is preliminary data.</text>
</comment>
<dbReference type="EMBL" id="SIDB01000002">
    <property type="protein sequence ID" value="KAI3435736.1"/>
    <property type="molecule type" value="Genomic_DNA"/>
</dbReference>
<keyword evidence="6" id="KW-0520">NAD</keyword>
<reference evidence="10" key="2">
    <citation type="submission" date="2020-11" db="EMBL/GenBank/DDBJ databases">
        <authorList>
            <person name="Cecchin M."/>
            <person name="Marcolungo L."/>
            <person name="Rossato M."/>
            <person name="Girolomoni L."/>
            <person name="Cosentino E."/>
            <person name="Cuine S."/>
            <person name="Li-Beisson Y."/>
            <person name="Delledonne M."/>
            <person name="Ballottari M."/>
        </authorList>
    </citation>
    <scope>NUCLEOTIDE SEQUENCE</scope>
    <source>
        <strain evidence="10">211/11P</strain>
        <tissue evidence="10">Whole cell</tissue>
    </source>
</reference>
<keyword evidence="6" id="KW-0547">Nucleotide-binding</keyword>
<feature type="binding site" evidence="6">
    <location>
        <position position="225"/>
    </location>
    <ligand>
        <name>NAD(+)</name>
        <dbReference type="ChEBI" id="CHEBI:57540"/>
    </ligand>
</feature>
<evidence type="ECO:0000256" key="8">
    <source>
        <dbReference type="RuleBase" id="RU004417"/>
    </source>
</evidence>
<feature type="binding site" evidence="6">
    <location>
        <position position="181"/>
    </location>
    <ligand>
        <name>substrate</name>
    </ligand>
</feature>
<feature type="domain" description="Glutamate/phenylalanine/leucine/valine/L-tryptophan dehydrogenase C-terminal" evidence="9">
    <location>
        <begin position="218"/>
        <end position="458"/>
    </location>
</feature>
<organism evidence="10 11">
    <name type="scientific">Chlorella vulgaris</name>
    <name type="common">Green alga</name>
    <dbReference type="NCBI Taxonomy" id="3077"/>
    <lineage>
        <taxon>Eukaryota</taxon>
        <taxon>Viridiplantae</taxon>
        <taxon>Chlorophyta</taxon>
        <taxon>core chlorophytes</taxon>
        <taxon>Trebouxiophyceae</taxon>
        <taxon>Chlorellales</taxon>
        <taxon>Chlorellaceae</taxon>
        <taxon>Chlorella clade</taxon>
        <taxon>Chlorella</taxon>
    </lineage>
</organism>
<dbReference type="PIRSF" id="PIRSF000185">
    <property type="entry name" value="Glu_DH"/>
    <property type="match status" value="1"/>
</dbReference>
<dbReference type="FunFam" id="3.40.50.10860:FF:000002">
    <property type="entry name" value="Glutamate dehydrogenase"/>
    <property type="match status" value="1"/>
</dbReference>
<dbReference type="InterPro" id="IPR006095">
    <property type="entry name" value="Glu/Leu/Phe/Val/Trp_DH"/>
</dbReference>
<dbReference type="GO" id="GO:0005829">
    <property type="term" value="C:cytosol"/>
    <property type="evidence" value="ECO:0007669"/>
    <property type="project" value="TreeGrafter"/>
</dbReference>
<evidence type="ECO:0000256" key="7">
    <source>
        <dbReference type="PIRSR" id="PIRSR000185-3"/>
    </source>
</evidence>
<dbReference type="GO" id="GO:0000166">
    <property type="term" value="F:nucleotide binding"/>
    <property type="evidence" value="ECO:0007669"/>
    <property type="project" value="UniProtKB-KW"/>
</dbReference>
<feature type="binding site" evidence="6">
    <location>
        <position position="130"/>
    </location>
    <ligand>
        <name>substrate</name>
    </ligand>
</feature>
<dbReference type="PANTHER" id="PTHR43571:SF1">
    <property type="entry name" value="NADP-SPECIFIC GLUTAMATE DEHYDROGENASE 1-RELATED"/>
    <property type="match status" value="1"/>
</dbReference>
<dbReference type="AlphaFoldDB" id="A0A9D4Z048"/>
<dbReference type="GO" id="GO:0004354">
    <property type="term" value="F:glutamate dehydrogenase (NADP+) activity"/>
    <property type="evidence" value="ECO:0007669"/>
    <property type="project" value="TreeGrafter"/>
</dbReference>
<name>A0A9D4Z048_CHLVU</name>
<comment type="subunit">
    <text evidence="2">Homohexamer.</text>
</comment>
<dbReference type="InterPro" id="IPR050724">
    <property type="entry name" value="Glu_Leu_Phe_Val_DH"/>
</dbReference>
<keyword evidence="11" id="KW-1185">Reference proteome</keyword>
<dbReference type="Pfam" id="PF02812">
    <property type="entry name" value="ELFV_dehydrog_N"/>
    <property type="match status" value="1"/>
</dbReference>
<dbReference type="SUPFAM" id="SSF51735">
    <property type="entry name" value="NAD(P)-binding Rossmann-fold domains"/>
    <property type="match status" value="1"/>
</dbReference>
<dbReference type="Gene3D" id="1.10.285.10">
    <property type="entry name" value="Glutamate Dehydrogenase, chain A, domain 3"/>
    <property type="match status" value="2"/>
</dbReference>
<dbReference type="OrthoDB" id="6718861at2759"/>
<dbReference type="Gene3D" id="3.40.50.720">
    <property type="entry name" value="NAD(P)-binding Rossmann-like Domain"/>
    <property type="match status" value="1"/>
</dbReference>
<dbReference type="PRINTS" id="PR00082">
    <property type="entry name" value="GLFDHDRGNASE"/>
</dbReference>
<dbReference type="FunFam" id="3.40.50.720:FF:000030">
    <property type="entry name" value="Glutamate dehydrogenase"/>
    <property type="match status" value="1"/>
</dbReference>
<feature type="binding site" evidence="6">
    <location>
        <position position="256"/>
    </location>
    <ligand>
        <name>NAD(+)</name>
        <dbReference type="ChEBI" id="CHEBI:57540"/>
    </ligand>
</feature>
<dbReference type="InterPro" id="IPR036291">
    <property type="entry name" value="NAD(P)-bd_dom_sf"/>
</dbReference>
<dbReference type="NCBIfam" id="NF006929">
    <property type="entry name" value="PRK09414.1"/>
    <property type="match status" value="1"/>
</dbReference>
<dbReference type="PANTHER" id="PTHR43571">
    <property type="entry name" value="NADP-SPECIFIC GLUTAMATE DEHYDROGENASE 1-RELATED"/>
    <property type="match status" value="1"/>
</dbReference>
<keyword evidence="3 4" id="KW-0560">Oxidoreductase</keyword>
<feature type="binding site" evidence="6">
    <location>
        <position position="127"/>
    </location>
    <ligand>
        <name>substrate</name>
    </ligand>
</feature>
<evidence type="ECO:0000256" key="2">
    <source>
        <dbReference type="ARBA" id="ARBA00011643"/>
    </source>
</evidence>
<accession>A0A9D4Z048</accession>
<reference evidence="10" key="1">
    <citation type="journal article" date="2019" name="Plant J.">
        <title>Chlorella vulgaris genome assembly and annotation reveals the molecular basis for metabolic acclimation to high light conditions.</title>
        <authorList>
            <person name="Cecchin M."/>
            <person name="Marcolungo L."/>
            <person name="Rossato M."/>
            <person name="Girolomoni L."/>
            <person name="Cosentino E."/>
            <person name="Cuine S."/>
            <person name="Li-Beisson Y."/>
            <person name="Delledonne M."/>
            <person name="Ballottari M."/>
        </authorList>
    </citation>
    <scope>NUCLEOTIDE SEQUENCE</scope>
    <source>
        <strain evidence="10">211/11P</strain>
    </source>
</reference>
<dbReference type="FunFam" id="1.10.285.10:FF:000001">
    <property type="entry name" value="Glutamate dehydrogenase"/>
    <property type="match status" value="1"/>
</dbReference>
<feature type="site" description="Important for catalysis" evidence="7">
    <location>
        <position position="182"/>
    </location>
</feature>
<feature type="binding site" evidence="6">
    <location>
        <position position="394"/>
    </location>
    <ligand>
        <name>substrate</name>
    </ligand>
</feature>
<feature type="active site" description="Proton donor" evidence="5">
    <location>
        <position position="142"/>
    </location>
</feature>
<evidence type="ECO:0000256" key="4">
    <source>
        <dbReference type="PIRNR" id="PIRNR000185"/>
    </source>
</evidence>
<dbReference type="SMART" id="SM00839">
    <property type="entry name" value="ELFV_dehydrog"/>
    <property type="match status" value="1"/>
</dbReference>
<evidence type="ECO:0000313" key="10">
    <source>
        <dbReference type="EMBL" id="KAI3435736.1"/>
    </source>
</evidence>
<evidence type="ECO:0000256" key="3">
    <source>
        <dbReference type="ARBA" id="ARBA00023002"/>
    </source>
</evidence>
<evidence type="ECO:0000256" key="1">
    <source>
        <dbReference type="ARBA" id="ARBA00006382"/>
    </source>
</evidence>
<dbReference type="InterPro" id="IPR006097">
    <property type="entry name" value="Glu/Leu/Phe/Val/Trp_DH_dimer"/>
</dbReference>
<evidence type="ECO:0000259" key="9">
    <source>
        <dbReference type="SMART" id="SM00839"/>
    </source>
</evidence>
<dbReference type="InterPro" id="IPR006096">
    <property type="entry name" value="Glu/Leu/Phe/Val/Trp_DH_C"/>
</dbReference>
<comment type="similarity">
    <text evidence="1 4 8">Belongs to the Glu/Leu/Phe/Val dehydrogenases family.</text>
</comment>
<gene>
    <name evidence="10" type="ORF">D9Q98_001794</name>
</gene>
<protein>
    <recommendedName>
        <fullName evidence="4">Glutamate dehydrogenase</fullName>
    </recommendedName>
</protein>
<feature type="binding site" evidence="6">
    <location>
        <position position="106"/>
    </location>
    <ligand>
        <name>substrate</name>
    </ligand>
</feature>